<dbReference type="InterPro" id="IPR038305">
    <property type="entry name" value="HeLo_sf"/>
</dbReference>
<proteinExistence type="predicted"/>
<evidence type="ECO:0000259" key="1">
    <source>
        <dbReference type="Pfam" id="PF11558"/>
    </source>
</evidence>
<dbReference type="InterPro" id="IPR029498">
    <property type="entry name" value="HeLo_dom"/>
</dbReference>
<evidence type="ECO:0000259" key="2">
    <source>
        <dbReference type="Pfam" id="PF14479"/>
    </source>
</evidence>
<gene>
    <name evidence="3" type="ORF">FTOL_06357</name>
</gene>
<evidence type="ECO:0000313" key="4">
    <source>
        <dbReference type="Proteomes" id="UP001187734"/>
    </source>
</evidence>
<dbReference type="AlphaFoldDB" id="A0AAE8M9G7"/>
<dbReference type="EMBL" id="ONZP01000211">
    <property type="protein sequence ID" value="SPJ77938.1"/>
    <property type="molecule type" value="Genomic_DNA"/>
</dbReference>
<organism evidence="3 4">
    <name type="scientific">Fusarium torulosum</name>
    <dbReference type="NCBI Taxonomy" id="33205"/>
    <lineage>
        <taxon>Eukaryota</taxon>
        <taxon>Fungi</taxon>
        <taxon>Dikarya</taxon>
        <taxon>Ascomycota</taxon>
        <taxon>Pezizomycotina</taxon>
        <taxon>Sordariomycetes</taxon>
        <taxon>Hypocreomycetidae</taxon>
        <taxon>Hypocreales</taxon>
        <taxon>Nectriaceae</taxon>
        <taxon>Fusarium</taxon>
    </lineage>
</organism>
<reference evidence="3" key="1">
    <citation type="submission" date="2018-03" db="EMBL/GenBank/DDBJ databases">
        <authorList>
            <person name="Guldener U."/>
        </authorList>
    </citation>
    <scope>NUCLEOTIDE SEQUENCE</scope>
</reference>
<accession>A0AAE8M9G7</accession>
<dbReference type="Pfam" id="PF14479">
    <property type="entry name" value="HeLo"/>
    <property type="match status" value="1"/>
</dbReference>
<keyword evidence="4" id="KW-1185">Reference proteome</keyword>
<protein>
    <recommendedName>
        <fullName evidence="5">Prion-inhibition and propagation HeLo domain-containing protein</fullName>
    </recommendedName>
</protein>
<dbReference type="Proteomes" id="UP001187734">
    <property type="component" value="Unassembled WGS sequence"/>
</dbReference>
<feature type="domain" description="Prion-inhibition and propagation HeLo" evidence="2">
    <location>
        <begin position="5"/>
        <end position="131"/>
    </location>
</feature>
<comment type="caution">
    <text evidence="3">The sequence shown here is derived from an EMBL/GenBank/DDBJ whole genome shotgun (WGS) entry which is preliminary data.</text>
</comment>
<feature type="domain" description="Het-s prion-forming" evidence="1">
    <location>
        <begin position="149"/>
        <end position="208"/>
    </location>
</feature>
<dbReference type="Gene3D" id="1.20.120.1020">
    <property type="entry name" value="Prion-inhibition and propagation, HeLo domain"/>
    <property type="match status" value="1"/>
</dbReference>
<name>A0AAE8M9G7_9HYPO</name>
<evidence type="ECO:0000313" key="3">
    <source>
        <dbReference type="EMBL" id="SPJ77938.1"/>
    </source>
</evidence>
<dbReference type="InterPro" id="IPR021084">
    <property type="entry name" value="Het-s_prion_dom"/>
</dbReference>
<sequence length="214" mass="24230">MHADQTAELAGDILKEVVARFETARQISHRYEARPEEESRKACTERDLNSASQILHNRFRALTTQRQNRIGLLKKTAWALYDKEYMRRMIADIITSIKDLEEVFPAKPGALSQLVEMEVEEIHDERELDLIQQAAEGLDPALEDATRRKLQEVTGRNSAGRIVGKGQVNVGHTYTDKSFTAFKDDTVNHVDEVNGEETSRVNIGNTYGGRGFWG</sequence>
<evidence type="ECO:0008006" key="5">
    <source>
        <dbReference type="Google" id="ProtNLM"/>
    </source>
</evidence>
<dbReference type="Pfam" id="PF11558">
    <property type="entry name" value="HET-s_218-289"/>
    <property type="match status" value="1"/>
</dbReference>